<evidence type="ECO:0000256" key="3">
    <source>
        <dbReference type="SAM" id="SignalP"/>
    </source>
</evidence>
<feature type="domain" description="LCN-type CS-alpha/beta" evidence="4">
    <location>
        <begin position="24"/>
        <end position="81"/>
    </location>
</feature>
<keyword evidence="3" id="KW-0732">Signal</keyword>
<organism evidence="5">
    <name type="scientific">Androctonus bicolor</name>
    <dbReference type="NCBI Taxonomy" id="748906"/>
    <lineage>
        <taxon>Eukaryota</taxon>
        <taxon>Metazoa</taxon>
        <taxon>Ecdysozoa</taxon>
        <taxon>Arthropoda</taxon>
        <taxon>Chelicerata</taxon>
        <taxon>Arachnida</taxon>
        <taxon>Scorpiones</taxon>
        <taxon>Buthida</taxon>
        <taxon>Buthoidea</taxon>
        <taxon>Buthidae</taxon>
        <taxon>Androctonus</taxon>
    </lineage>
</organism>
<dbReference type="SUPFAM" id="SSF57095">
    <property type="entry name" value="Scorpion toxin-like"/>
    <property type="match status" value="1"/>
</dbReference>
<keyword evidence="5" id="KW-0406">Ion transport</keyword>
<proteinExistence type="evidence at transcript level"/>
<dbReference type="GO" id="GO:0008200">
    <property type="term" value="F:ion channel inhibitor activity"/>
    <property type="evidence" value="ECO:0007669"/>
    <property type="project" value="InterPro"/>
</dbReference>
<evidence type="ECO:0000256" key="2">
    <source>
        <dbReference type="ARBA" id="ARBA00022525"/>
    </source>
</evidence>
<evidence type="ECO:0000313" key="5">
    <source>
        <dbReference type="EMBL" id="AIX87638.1"/>
    </source>
</evidence>
<accession>A0A0K0LCH9</accession>
<dbReference type="InterPro" id="IPR036574">
    <property type="entry name" value="Scorpion_toxin-like_sf"/>
</dbReference>
<evidence type="ECO:0000256" key="1">
    <source>
        <dbReference type="ARBA" id="ARBA00004613"/>
    </source>
</evidence>
<feature type="chain" id="PRO_5005451058" evidence="3">
    <location>
        <begin position="23"/>
        <end position="81"/>
    </location>
</feature>
<dbReference type="GO" id="GO:0034220">
    <property type="term" value="P:monoatomic ion transmembrane transport"/>
    <property type="evidence" value="ECO:0007669"/>
    <property type="project" value="UniProtKB-KW"/>
</dbReference>
<dbReference type="Gene3D" id="3.30.30.10">
    <property type="entry name" value="Knottin, scorpion toxin-like"/>
    <property type="match status" value="1"/>
</dbReference>
<keyword evidence="5" id="KW-0407">Ion channel</keyword>
<name>A0A0K0LCH9_9SCOR</name>
<protein>
    <submittedName>
        <fullName evidence="5">Sodium channel blocker AbNaTx20</fullName>
    </submittedName>
</protein>
<dbReference type="AlphaFoldDB" id="A0A0K0LCH9"/>
<sequence length="81" mass="9571">MKILTVFMIFIANFLSMMKVFSKKDRFLIYQGNYMLCLYQEGLCEMCENYCKQQNATDGFCRQPHCLCTDMPDDYPIKPSI</sequence>
<dbReference type="PROSITE" id="PS51863">
    <property type="entry name" value="LCN_CSAB"/>
    <property type="match status" value="1"/>
</dbReference>
<reference evidence="5" key="1">
    <citation type="journal article" date="2015" name="J. Proteomics">
        <title>Unique diversity of the venom peptides from the scorpion Androctonus bicolor revealed by transcriptomic and proteomic analysis.</title>
        <authorList>
            <person name="Zhang L."/>
            <person name="Shi W."/>
            <person name="Zeng X.C."/>
            <person name="Ge F."/>
            <person name="Yang M."/>
            <person name="Nie Y."/>
            <person name="Bao A."/>
            <person name="Wu S."/>
            <person name="E G."/>
        </authorList>
    </citation>
    <scope>NUCLEOTIDE SEQUENCE</scope>
</reference>
<dbReference type="InterPro" id="IPR044062">
    <property type="entry name" value="LCN-type_CS_alpha_beta_dom"/>
</dbReference>
<dbReference type="EMBL" id="KJ787350">
    <property type="protein sequence ID" value="AIX87638.1"/>
    <property type="molecule type" value="mRNA"/>
</dbReference>
<dbReference type="GO" id="GO:0005576">
    <property type="term" value="C:extracellular region"/>
    <property type="evidence" value="ECO:0007669"/>
    <property type="project" value="UniProtKB-SubCell"/>
</dbReference>
<keyword evidence="2" id="KW-0964">Secreted</keyword>
<feature type="signal peptide" evidence="3">
    <location>
        <begin position="1"/>
        <end position="22"/>
    </location>
</feature>
<evidence type="ECO:0000259" key="4">
    <source>
        <dbReference type="PROSITE" id="PS51863"/>
    </source>
</evidence>
<keyword evidence="5" id="KW-0813">Transport</keyword>
<comment type="subcellular location">
    <subcellularLocation>
        <location evidence="1">Secreted</location>
    </subcellularLocation>
</comment>